<feature type="compositionally biased region" description="Low complexity" evidence="1">
    <location>
        <begin position="1"/>
        <end position="16"/>
    </location>
</feature>
<dbReference type="EMBL" id="NDHI03003284">
    <property type="protein sequence ID" value="PNJ88538.1"/>
    <property type="molecule type" value="Genomic_DNA"/>
</dbReference>
<gene>
    <name evidence="2" type="ORF">CR201_G0021630</name>
</gene>
<feature type="non-terminal residue" evidence="2">
    <location>
        <position position="292"/>
    </location>
</feature>
<dbReference type="PANTHER" id="PTHR21838:SF2">
    <property type="entry name" value="COILED-COIL DOMAIN-CONTAINING PROTEIN 137"/>
    <property type="match status" value="1"/>
</dbReference>
<dbReference type="GO" id="GO:0005634">
    <property type="term" value="C:nucleus"/>
    <property type="evidence" value="ECO:0007669"/>
    <property type="project" value="TreeGrafter"/>
</dbReference>
<evidence type="ECO:0000313" key="2">
    <source>
        <dbReference type="EMBL" id="PNJ88538.1"/>
    </source>
</evidence>
<dbReference type="AlphaFoldDB" id="A0A2J8Y2Q2"/>
<feature type="region of interest" description="Disordered" evidence="1">
    <location>
        <begin position="1"/>
        <end position="62"/>
    </location>
</feature>
<accession>A0A2J8Y2Q2</accession>
<feature type="region of interest" description="Disordered" evidence="1">
    <location>
        <begin position="154"/>
        <end position="192"/>
    </location>
</feature>
<feature type="compositionally biased region" description="Basic residues" evidence="1">
    <location>
        <begin position="171"/>
        <end position="186"/>
    </location>
</feature>
<name>A0A2J8Y2Q2_PONAB</name>
<comment type="caution">
    <text evidence="2">The sequence shown here is derived from an EMBL/GenBank/DDBJ whole genome shotgun (WGS) entry which is preliminary data.</text>
</comment>
<proteinExistence type="predicted"/>
<dbReference type="InterPro" id="IPR026680">
    <property type="entry name" value="CCDC137"/>
</dbReference>
<sequence>MARAGRGAAVSRVQAGPGSPRQARGRQQVQPLGKQGAAPWPGLRSKEKKKVNCKPKNQDEQEIPFRLREIMRSRQEMKNPISNKKRKKAAVLQWTSVTAQVTFRKTLEKEAKGAEPDITIPKFKQRKGESDGAYIQRMQQEAQHVLFLSKNQATRQPEVQAAPKEKSEQKKAKKAFQKRRLDKVRRKKEEKAADRLEQELLRDTVKFGEVVLQPPELTARPRRSVSKDQPGRRSQMLRMLLSPGGVSQPLTASLARQRIVGEERERAMQAYRVLKQRRQRLHRERPHLTSQK</sequence>
<dbReference type="PANTHER" id="PTHR21838">
    <property type="entry name" value="COILED-COIL DOMAIN-CONTAINING PROTEIN 137"/>
    <property type="match status" value="1"/>
</dbReference>
<evidence type="ECO:0000256" key="1">
    <source>
        <dbReference type="SAM" id="MobiDB-lite"/>
    </source>
</evidence>
<reference evidence="2" key="1">
    <citation type="submission" date="2017-12" db="EMBL/GenBank/DDBJ databases">
        <title>High-resolution comparative analysis of great ape genomes.</title>
        <authorList>
            <person name="Pollen A."/>
            <person name="Hastie A."/>
            <person name="Hormozdiari F."/>
            <person name="Dougherty M."/>
            <person name="Liu R."/>
            <person name="Chaisson M."/>
            <person name="Hoppe E."/>
            <person name="Hill C."/>
            <person name="Pang A."/>
            <person name="Hillier L."/>
            <person name="Baker C."/>
            <person name="Armstrong J."/>
            <person name="Shendure J."/>
            <person name="Paten B."/>
            <person name="Wilson R."/>
            <person name="Chao H."/>
            <person name="Schneider V."/>
            <person name="Ventura M."/>
            <person name="Kronenberg Z."/>
            <person name="Murali S."/>
            <person name="Gordon D."/>
            <person name="Cantsilieris S."/>
            <person name="Munson K."/>
            <person name="Nelson B."/>
            <person name="Raja A."/>
            <person name="Underwood J."/>
            <person name="Diekhans M."/>
            <person name="Fiddes I."/>
            <person name="Haussler D."/>
            <person name="Eichler E."/>
        </authorList>
    </citation>
    <scope>NUCLEOTIDE SEQUENCE [LARGE SCALE GENOMIC DNA]</scope>
    <source>
        <strain evidence="2">Susie</strain>
    </source>
</reference>
<protein>
    <submittedName>
        <fullName evidence="2">CCDC137 isoform 3</fullName>
    </submittedName>
</protein>
<organism evidence="2">
    <name type="scientific">Pongo abelii</name>
    <name type="common">Sumatran orangutan</name>
    <name type="synonym">Pongo pygmaeus abelii</name>
    <dbReference type="NCBI Taxonomy" id="9601"/>
    <lineage>
        <taxon>Eukaryota</taxon>
        <taxon>Metazoa</taxon>
        <taxon>Chordata</taxon>
        <taxon>Craniata</taxon>
        <taxon>Vertebrata</taxon>
        <taxon>Euteleostomi</taxon>
        <taxon>Mammalia</taxon>
        <taxon>Eutheria</taxon>
        <taxon>Euarchontoglires</taxon>
        <taxon>Primates</taxon>
        <taxon>Haplorrhini</taxon>
        <taxon>Catarrhini</taxon>
        <taxon>Hominidae</taxon>
        <taxon>Pongo</taxon>
    </lineage>
</organism>